<dbReference type="GO" id="GO:0006310">
    <property type="term" value="P:DNA recombination"/>
    <property type="evidence" value="ECO:0007669"/>
    <property type="project" value="UniProtKB-KW"/>
</dbReference>
<dbReference type="GO" id="GO:0046872">
    <property type="term" value="F:metal ion binding"/>
    <property type="evidence" value="ECO:0007669"/>
    <property type="project" value="UniProtKB-KW"/>
</dbReference>
<keyword evidence="5" id="KW-0862">Zinc</keyword>
<reference evidence="11" key="1">
    <citation type="submission" date="2020-12" db="EMBL/GenBank/DDBJ databases">
        <title>Enhanced detection system for hospital associated transmission using whole genome sequencing surveillance.</title>
        <authorList>
            <person name="Harrison L.H."/>
            <person name="Van Tyne D."/>
            <person name="Marsh J.W."/>
            <person name="Griffith M.P."/>
            <person name="Snyder D.J."/>
            <person name="Cooper V.S."/>
            <person name="Mustapha M."/>
        </authorList>
    </citation>
    <scope>NUCLEOTIDE SEQUENCE</scope>
    <source>
        <strain evidence="11">PSB00042</strain>
    </source>
</reference>
<dbReference type="Pfam" id="PF07282">
    <property type="entry name" value="Cas12f1-like_TNB"/>
    <property type="match status" value="1"/>
</dbReference>
<proteinExistence type="inferred from homology"/>
<comment type="similarity">
    <text evidence="1">In the C-terminal section; belongs to the transposase 35 family.</text>
</comment>
<evidence type="ECO:0000256" key="4">
    <source>
        <dbReference type="ARBA" id="ARBA00022723"/>
    </source>
</evidence>
<protein>
    <submittedName>
        <fullName evidence="11">Transposase</fullName>
    </submittedName>
</protein>
<name>A0A8I1EBX2_PSEPU</name>
<keyword evidence="3" id="KW-0815">Transposition</keyword>
<keyword evidence="4" id="KW-0479">Metal-binding</keyword>
<evidence type="ECO:0000259" key="10">
    <source>
        <dbReference type="Pfam" id="PF12323"/>
    </source>
</evidence>
<dbReference type="Pfam" id="PF01385">
    <property type="entry name" value="OrfB_IS605"/>
    <property type="match status" value="1"/>
</dbReference>
<comment type="caution">
    <text evidence="11">The sequence shown here is derived from an EMBL/GenBank/DDBJ whole genome shotgun (WGS) entry which is preliminary data.</text>
</comment>
<keyword evidence="7" id="KW-0233">DNA recombination</keyword>
<sequence>MTKRAYKYRFYPTPEQALLLEKTFGCVRFVYNSILDFRSKQYSESGVKIGFTQANAALTRLKKDPEKAWLCEVSCVPLQQVLRHQQTAFTNFFEKRAGYPVFKRKNGRQSAEFTRSAFKYANGQLFMAKSKTPLKIRWSRELPSEPSTVTISKDEAGRYFASMLCEFEAEKLPVTPKMVGIDLGITHLFTRDDGHKVENQKYIDRYAARLTLLQRRLSKKKLGSANRRKAKLKVAKLHAKIVDTRQDNLHQVSRRLINENQVICVESLKIKNMVKNRRLAKAISDASWGEFVRQLDYKGDWAGRQIVRIDQWFPSSKKCSCCGHVMEKMPLNVRFWICPACQAEHDRDVNAARNIKAVGLTVLACGDAGRPNALAA</sequence>
<evidence type="ECO:0000259" key="9">
    <source>
        <dbReference type="Pfam" id="PF07282"/>
    </source>
</evidence>
<comment type="similarity">
    <text evidence="2">In the N-terminal section; belongs to the transposase 2 family.</text>
</comment>
<dbReference type="RefSeq" id="WP_198746296.1">
    <property type="nucleotide sequence ID" value="NZ_JAEHTE010000001.1"/>
</dbReference>
<evidence type="ECO:0000256" key="6">
    <source>
        <dbReference type="ARBA" id="ARBA00023125"/>
    </source>
</evidence>
<dbReference type="Proteomes" id="UP000637061">
    <property type="component" value="Unassembled WGS sequence"/>
</dbReference>
<dbReference type="EMBL" id="JAEHTE010000001">
    <property type="protein sequence ID" value="MBI6882686.1"/>
    <property type="molecule type" value="Genomic_DNA"/>
</dbReference>
<evidence type="ECO:0000256" key="1">
    <source>
        <dbReference type="ARBA" id="ARBA00008761"/>
    </source>
</evidence>
<evidence type="ECO:0000256" key="7">
    <source>
        <dbReference type="ARBA" id="ARBA00023172"/>
    </source>
</evidence>
<accession>A0A8I1EBX2</accession>
<evidence type="ECO:0000256" key="2">
    <source>
        <dbReference type="ARBA" id="ARBA00011044"/>
    </source>
</evidence>
<dbReference type="GO" id="GO:0003677">
    <property type="term" value="F:DNA binding"/>
    <property type="evidence" value="ECO:0007669"/>
    <property type="project" value="UniProtKB-KW"/>
</dbReference>
<dbReference type="InterPro" id="IPR021027">
    <property type="entry name" value="Transposase_put_HTH"/>
</dbReference>
<dbReference type="PANTHER" id="PTHR30405">
    <property type="entry name" value="TRANSPOSASE"/>
    <property type="match status" value="1"/>
</dbReference>
<dbReference type="NCBIfam" id="NF040570">
    <property type="entry name" value="guided_TnpB"/>
    <property type="match status" value="1"/>
</dbReference>
<dbReference type="NCBIfam" id="TIGR01766">
    <property type="entry name" value="IS200/IS605 family accessory protein TnpB-like domain"/>
    <property type="match status" value="1"/>
</dbReference>
<dbReference type="InterPro" id="IPR001959">
    <property type="entry name" value="Transposase"/>
</dbReference>
<feature type="domain" description="Probable transposase IS891/IS1136/IS1341" evidence="8">
    <location>
        <begin position="168"/>
        <end position="277"/>
    </location>
</feature>
<evidence type="ECO:0000313" key="12">
    <source>
        <dbReference type="Proteomes" id="UP000637061"/>
    </source>
</evidence>
<gene>
    <name evidence="11" type="ORF">JEU22_02065</name>
</gene>
<evidence type="ECO:0000256" key="5">
    <source>
        <dbReference type="ARBA" id="ARBA00022833"/>
    </source>
</evidence>
<evidence type="ECO:0000256" key="3">
    <source>
        <dbReference type="ARBA" id="ARBA00022578"/>
    </source>
</evidence>
<organism evidence="11 12">
    <name type="scientific">Pseudomonas putida</name>
    <name type="common">Arthrobacter siderocapsulatus</name>
    <dbReference type="NCBI Taxonomy" id="303"/>
    <lineage>
        <taxon>Bacteria</taxon>
        <taxon>Pseudomonadati</taxon>
        <taxon>Pseudomonadota</taxon>
        <taxon>Gammaproteobacteria</taxon>
        <taxon>Pseudomonadales</taxon>
        <taxon>Pseudomonadaceae</taxon>
        <taxon>Pseudomonas</taxon>
    </lineage>
</organism>
<dbReference type="GO" id="GO:0032196">
    <property type="term" value="P:transposition"/>
    <property type="evidence" value="ECO:0007669"/>
    <property type="project" value="UniProtKB-KW"/>
</dbReference>
<feature type="domain" description="Cas12f1-like TNB" evidence="9">
    <location>
        <begin position="288"/>
        <end position="355"/>
    </location>
</feature>
<evidence type="ECO:0000313" key="11">
    <source>
        <dbReference type="EMBL" id="MBI6882686.1"/>
    </source>
</evidence>
<dbReference type="PANTHER" id="PTHR30405:SF25">
    <property type="entry name" value="RNA-GUIDED DNA ENDONUCLEASE INSQ-RELATED"/>
    <property type="match status" value="1"/>
</dbReference>
<keyword evidence="6" id="KW-0238">DNA-binding</keyword>
<dbReference type="Pfam" id="PF12323">
    <property type="entry name" value="HTH_OrfB_IS605"/>
    <property type="match status" value="1"/>
</dbReference>
<dbReference type="AlphaFoldDB" id="A0A8I1EBX2"/>
<dbReference type="InterPro" id="IPR010095">
    <property type="entry name" value="Cas12f1-like_TNB"/>
</dbReference>
<feature type="domain" description="Transposase putative helix-turn-helix" evidence="10">
    <location>
        <begin position="1"/>
        <end position="45"/>
    </location>
</feature>
<evidence type="ECO:0000259" key="8">
    <source>
        <dbReference type="Pfam" id="PF01385"/>
    </source>
</evidence>
<dbReference type="InterPro" id="IPR051399">
    <property type="entry name" value="RNA-guided_DNA_endo/Transpos"/>
</dbReference>